<dbReference type="EMBL" id="SNXZ01000008">
    <property type="protein sequence ID" value="TDP92173.1"/>
    <property type="molecule type" value="Genomic_DNA"/>
</dbReference>
<accession>A0A4R6RYY8</accession>
<evidence type="ECO:0000313" key="3">
    <source>
        <dbReference type="EMBL" id="TDP92173.1"/>
    </source>
</evidence>
<dbReference type="RefSeq" id="WP_208115924.1">
    <property type="nucleotide sequence ID" value="NZ_SNXZ01000008.1"/>
</dbReference>
<organism evidence="3 4">
    <name type="scientific">Labedaea rhizosphaerae</name>
    <dbReference type="NCBI Taxonomy" id="598644"/>
    <lineage>
        <taxon>Bacteria</taxon>
        <taxon>Bacillati</taxon>
        <taxon>Actinomycetota</taxon>
        <taxon>Actinomycetes</taxon>
        <taxon>Pseudonocardiales</taxon>
        <taxon>Pseudonocardiaceae</taxon>
        <taxon>Labedaea</taxon>
    </lineage>
</organism>
<feature type="region of interest" description="Disordered" evidence="1">
    <location>
        <begin position="196"/>
        <end position="226"/>
    </location>
</feature>
<keyword evidence="2" id="KW-0472">Membrane</keyword>
<evidence type="ECO:0000256" key="2">
    <source>
        <dbReference type="SAM" id="Phobius"/>
    </source>
</evidence>
<evidence type="ECO:0000256" key="1">
    <source>
        <dbReference type="SAM" id="MobiDB-lite"/>
    </source>
</evidence>
<keyword evidence="2" id="KW-1133">Transmembrane helix</keyword>
<feature type="transmembrane region" description="Helical" evidence="2">
    <location>
        <begin position="78"/>
        <end position="98"/>
    </location>
</feature>
<feature type="compositionally biased region" description="Gly residues" evidence="1">
    <location>
        <begin position="56"/>
        <end position="68"/>
    </location>
</feature>
<keyword evidence="4" id="KW-1185">Reference proteome</keyword>
<reference evidence="3 4" key="1">
    <citation type="submission" date="2019-03" db="EMBL/GenBank/DDBJ databases">
        <title>Genomic Encyclopedia of Type Strains, Phase IV (KMG-IV): sequencing the most valuable type-strain genomes for metagenomic binning, comparative biology and taxonomic classification.</title>
        <authorList>
            <person name="Goeker M."/>
        </authorList>
    </citation>
    <scope>NUCLEOTIDE SEQUENCE [LARGE SCALE GENOMIC DNA]</scope>
    <source>
        <strain evidence="3 4">DSM 45361</strain>
    </source>
</reference>
<sequence>MSQPPGPYGQQPGYGGQQPYGQQPYGQQPGGYPQSGGYPQQGYPQSGPQPQQGYQQAGGYGGYPGGYGQPPKKSPMPWILGIGGAVVVAVVVVLIIVLSGGGSGDTSSPNGVAQAAVDAINNKDADAANKLSCKSGGSVEDSSKALEELKNADVHASLKGDPQVNGDTATATVNMDVTYQGHHINQDLELSMKKNGDSWCVDDLDSSSASGGSDSGSGGDSTEPTG</sequence>
<gene>
    <name evidence="3" type="ORF">EV186_108386</name>
</gene>
<dbReference type="SUPFAM" id="SSF81995">
    <property type="entry name" value="beta-sandwich domain of Sec23/24"/>
    <property type="match status" value="1"/>
</dbReference>
<name>A0A4R6RYY8_LABRH</name>
<dbReference type="AlphaFoldDB" id="A0A4R6RYY8"/>
<evidence type="ECO:0000313" key="4">
    <source>
        <dbReference type="Proteomes" id="UP000295444"/>
    </source>
</evidence>
<protein>
    <recommendedName>
        <fullName evidence="5">Lumazine-binding protein</fullName>
    </recommendedName>
</protein>
<comment type="caution">
    <text evidence="3">The sequence shown here is derived from an EMBL/GenBank/DDBJ whole genome shotgun (WGS) entry which is preliminary data.</text>
</comment>
<evidence type="ECO:0008006" key="5">
    <source>
        <dbReference type="Google" id="ProtNLM"/>
    </source>
</evidence>
<feature type="compositionally biased region" description="Low complexity" evidence="1">
    <location>
        <begin position="19"/>
        <end position="55"/>
    </location>
</feature>
<proteinExistence type="predicted"/>
<dbReference type="Proteomes" id="UP000295444">
    <property type="component" value="Unassembled WGS sequence"/>
</dbReference>
<feature type="region of interest" description="Disordered" evidence="1">
    <location>
        <begin position="1"/>
        <end position="68"/>
    </location>
</feature>
<keyword evidence="2" id="KW-0812">Transmembrane</keyword>